<dbReference type="NCBIfam" id="TIGR00914">
    <property type="entry name" value="2A0601"/>
    <property type="match status" value="1"/>
</dbReference>
<name>A0A540X5L6_9BACT</name>
<keyword evidence="7 8" id="KW-0472">Membrane</keyword>
<feature type="transmembrane region" description="Helical" evidence="8">
    <location>
        <begin position="921"/>
        <end position="942"/>
    </location>
</feature>
<gene>
    <name evidence="9" type="ORF">FJV41_07550</name>
</gene>
<dbReference type="Gene3D" id="3.30.70.1430">
    <property type="entry name" value="Multidrug efflux transporter AcrB pore domain"/>
    <property type="match status" value="2"/>
</dbReference>
<dbReference type="AlphaFoldDB" id="A0A540X5L6"/>
<keyword evidence="3" id="KW-0813">Transport</keyword>
<feature type="transmembrane region" description="Helical" evidence="8">
    <location>
        <begin position="997"/>
        <end position="1024"/>
    </location>
</feature>
<feature type="transmembrane region" description="Helical" evidence="8">
    <location>
        <begin position="401"/>
        <end position="422"/>
    </location>
</feature>
<dbReference type="Gene3D" id="3.30.70.1320">
    <property type="entry name" value="Multidrug efflux transporter AcrB pore domain like"/>
    <property type="match status" value="1"/>
</dbReference>
<dbReference type="Pfam" id="PF00873">
    <property type="entry name" value="ACR_tran"/>
    <property type="match status" value="1"/>
</dbReference>
<dbReference type="InterPro" id="IPR027463">
    <property type="entry name" value="AcrB_DN_DC_subdom"/>
</dbReference>
<evidence type="ECO:0000256" key="1">
    <source>
        <dbReference type="ARBA" id="ARBA00004651"/>
    </source>
</evidence>
<dbReference type="Proteomes" id="UP000315369">
    <property type="component" value="Unassembled WGS sequence"/>
</dbReference>
<dbReference type="InterPro" id="IPR004763">
    <property type="entry name" value="CusA-like"/>
</dbReference>
<dbReference type="GO" id="GO:0042910">
    <property type="term" value="F:xenobiotic transmembrane transporter activity"/>
    <property type="evidence" value="ECO:0007669"/>
    <property type="project" value="TreeGrafter"/>
</dbReference>
<evidence type="ECO:0000256" key="8">
    <source>
        <dbReference type="SAM" id="Phobius"/>
    </source>
</evidence>
<dbReference type="OrthoDB" id="9798415at2"/>
<comment type="subcellular location">
    <subcellularLocation>
        <location evidence="1">Cell membrane</location>
        <topology evidence="1">Multi-pass membrane protein</topology>
    </subcellularLocation>
</comment>
<feature type="transmembrane region" description="Helical" evidence="8">
    <location>
        <begin position="371"/>
        <end position="395"/>
    </location>
</feature>
<evidence type="ECO:0000256" key="3">
    <source>
        <dbReference type="ARBA" id="ARBA00022448"/>
    </source>
</evidence>
<feature type="transmembrane region" description="Helical" evidence="8">
    <location>
        <begin position="895"/>
        <end position="915"/>
    </location>
</feature>
<dbReference type="PANTHER" id="PTHR32063">
    <property type="match status" value="1"/>
</dbReference>
<dbReference type="SUPFAM" id="SSF82714">
    <property type="entry name" value="Multidrug efflux transporter AcrB TolC docking domain, DN and DC subdomains"/>
    <property type="match status" value="2"/>
</dbReference>
<evidence type="ECO:0000313" key="10">
    <source>
        <dbReference type="Proteomes" id="UP000315369"/>
    </source>
</evidence>
<evidence type="ECO:0000313" key="9">
    <source>
        <dbReference type="EMBL" id="TQF16555.1"/>
    </source>
</evidence>
<keyword evidence="5 8" id="KW-0812">Transmembrane</keyword>
<feature type="transmembrane region" description="Helical" evidence="8">
    <location>
        <begin position="477"/>
        <end position="504"/>
    </location>
</feature>
<evidence type="ECO:0000256" key="7">
    <source>
        <dbReference type="ARBA" id="ARBA00023136"/>
    </source>
</evidence>
<dbReference type="SUPFAM" id="SSF82693">
    <property type="entry name" value="Multidrug efflux transporter AcrB pore domain, PN1, PN2, PC1 and PC2 subdomains"/>
    <property type="match status" value="3"/>
</dbReference>
<sequence>MATEPSSSLVGRVLRTSFARPGLTVVLALALSAFGAVALHGLRRDVFPDLSAPIFNVIVQNAAMGAEELETAVAIPMEVALAGLPDVRRIRSTSQLGVTQVTVEFEPDADYFRSRQYVAERVAQAQGELPPGTDAPLVSSLTGRLNEVFEFTLEAEPGAADLMALRDLAEFEVKNRLLAVPGVAGVERLGGYLRQFQVLLDPDQMVARGISLNEVEHALEGANLNASGGFVVQGPMEWTVRAIGRAQTVEDLNSTVVALRAGTPVLLADVADVREGPALRRGIAHRLKGEVVSCRVIKQFGADTQRVAAGVREAIKELEQSMPKGVQLRVVYDQSVLVDEALGGVSRAILLGALLVVLVLFALLGDWRAALIVTLTLPLSLALAGILLKLAGIGINTMTLGGLAIAVGLLVDAAIIVTENIIHDLREGAGRKSVREEALSASLEVGRPIAFATLIVVSVFIPLFAMTGIEGRMYQPLAAAVVACLAASLALALTLVPVASSLLLKAPRPGQPEDVWLIRKIKTVYAPMLDTCMRRAGLVRLVALAITVPALGLAFAVGSDFMPRLDEGAFLLQTVLPPEASLEEVDRLNHLVEDVLLGFPEVEDVVRRTGRAERTEDPMPHTVSDVLVVLKKDRGRNLEKLEADLRVAVARVPGVTTLFTTPLGMRIDEGLGGSPADLSVRIFGPELETLATLGERARAILAKVDGVEDLRVEKLSGLPQLRITVNRAAVARVGLTPGDVIRAVRVGLVGEESSQVWKGQRRHDLVLRLADHKRGDLQALRNLLVDGHDGTRIPLSQLATIEETFGAGSVRREAGSRRLAVEASVSGRDLGSTAAEVRERLAAELKLPTGYFLDVGGRVESQQRAAQSLAMAIAVAILAVFILLYLALDSVAEALVILATLPDAFVGGILALLIAGETWNVSSLVGLIGLFGIAVQNGLVLVSQTKDLLSRGMPFDEAIRQASLGRVRPKLMTAATAILGLLPLLVLPLHGTEIERPLAVVMVGGLVTSTLFTLLVLPTFYAFVHGVRERISRRVADRRSTVS</sequence>
<dbReference type="EMBL" id="VIFM01000021">
    <property type="protein sequence ID" value="TQF16555.1"/>
    <property type="molecule type" value="Genomic_DNA"/>
</dbReference>
<dbReference type="Gene3D" id="1.20.1640.10">
    <property type="entry name" value="Multidrug efflux transporter AcrB transmembrane domain"/>
    <property type="match status" value="2"/>
</dbReference>
<dbReference type="GO" id="GO:0008324">
    <property type="term" value="F:monoatomic cation transmembrane transporter activity"/>
    <property type="evidence" value="ECO:0007669"/>
    <property type="project" value="InterPro"/>
</dbReference>
<evidence type="ECO:0000256" key="2">
    <source>
        <dbReference type="ARBA" id="ARBA00010942"/>
    </source>
</evidence>
<dbReference type="PRINTS" id="PR00702">
    <property type="entry name" value="ACRIFLAVINRP"/>
</dbReference>
<keyword evidence="6 8" id="KW-1133">Transmembrane helix</keyword>
<feature type="transmembrane region" description="Helical" evidence="8">
    <location>
        <begin position="21"/>
        <end position="42"/>
    </location>
</feature>
<proteinExistence type="inferred from homology"/>
<dbReference type="Gene3D" id="3.30.70.1440">
    <property type="entry name" value="Multidrug efflux transporter AcrB pore domain"/>
    <property type="match status" value="1"/>
</dbReference>
<evidence type="ECO:0000256" key="5">
    <source>
        <dbReference type="ARBA" id="ARBA00022692"/>
    </source>
</evidence>
<dbReference type="RefSeq" id="WP_141641737.1">
    <property type="nucleotide sequence ID" value="NZ_VIFM01000021.1"/>
</dbReference>
<feature type="transmembrane region" description="Helical" evidence="8">
    <location>
        <begin position="538"/>
        <end position="557"/>
    </location>
</feature>
<keyword evidence="10" id="KW-1185">Reference proteome</keyword>
<dbReference type="InterPro" id="IPR001036">
    <property type="entry name" value="Acrflvin-R"/>
</dbReference>
<protein>
    <submittedName>
        <fullName evidence="9">Efflux RND transporter permease subunit</fullName>
    </submittedName>
</protein>
<dbReference type="GO" id="GO:0005886">
    <property type="term" value="C:plasma membrane"/>
    <property type="evidence" value="ECO:0007669"/>
    <property type="project" value="UniProtKB-SubCell"/>
</dbReference>
<comment type="caution">
    <text evidence="9">The sequence shown here is derived from an EMBL/GenBank/DDBJ whole genome shotgun (WGS) entry which is preliminary data.</text>
</comment>
<comment type="similarity">
    <text evidence="2">Belongs to the resistance-nodulation-cell division (RND) (TC 2.A.6) family.</text>
</comment>
<organism evidence="9 10">
    <name type="scientific">Myxococcus llanfairpwllgwyngyllgogerychwyrndrobwllllantysiliogogogochensis</name>
    <dbReference type="NCBI Taxonomy" id="2590453"/>
    <lineage>
        <taxon>Bacteria</taxon>
        <taxon>Pseudomonadati</taxon>
        <taxon>Myxococcota</taxon>
        <taxon>Myxococcia</taxon>
        <taxon>Myxococcales</taxon>
        <taxon>Cystobacterineae</taxon>
        <taxon>Myxococcaceae</taxon>
        <taxon>Myxococcus</taxon>
    </lineage>
</organism>
<feature type="transmembrane region" description="Helical" evidence="8">
    <location>
        <begin position="344"/>
        <end position="364"/>
    </location>
</feature>
<feature type="transmembrane region" description="Helical" evidence="8">
    <location>
        <begin position="443"/>
        <end position="465"/>
    </location>
</feature>
<keyword evidence="4" id="KW-1003">Cell membrane</keyword>
<feature type="transmembrane region" description="Helical" evidence="8">
    <location>
        <begin position="971"/>
        <end position="991"/>
    </location>
</feature>
<evidence type="ECO:0000256" key="4">
    <source>
        <dbReference type="ARBA" id="ARBA00022475"/>
    </source>
</evidence>
<dbReference type="Gene3D" id="3.30.2090.10">
    <property type="entry name" value="Multidrug efflux transporter AcrB TolC docking domain, DN and DC subdomains"/>
    <property type="match status" value="2"/>
</dbReference>
<evidence type="ECO:0000256" key="6">
    <source>
        <dbReference type="ARBA" id="ARBA00022989"/>
    </source>
</evidence>
<dbReference type="PANTHER" id="PTHR32063:SF4">
    <property type="entry name" value="SLR6043 PROTEIN"/>
    <property type="match status" value="1"/>
</dbReference>
<feature type="transmembrane region" description="Helical" evidence="8">
    <location>
        <begin position="869"/>
        <end position="888"/>
    </location>
</feature>
<accession>A0A540X5L6</accession>
<reference evidence="9 10" key="1">
    <citation type="submission" date="2019-06" db="EMBL/GenBank/DDBJ databases">
        <authorList>
            <person name="Livingstone P."/>
            <person name="Whitworth D."/>
        </authorList>
    </citation>
    <scope>NUCLEOTIDE SEQUENCE [LARGE SCALE GENOMIC DNA]</scope>
    <source>
        <strain evidence="9 10">AM401</strain>
    </source>
</reference>
<dbReference type="SUPFAM" id="SSF82866">
    <property type="entry name" value="Multidrug efflux transporter AcrB transmembrane domain"/>
    <property type="match status" value="2"/>
</dbReference>